<dbReference type="Pfam" id="PF00076">
    <property type="entry name" value="RRM_1"/>
    <property type="match status" value="3"/>
</dbReference>
<dbReference type="PANTHER" id="PTHR48029">
    <property type="entry name" value="NUCLEOLAR PROTEIN 8"/>
    <property type="match status" value="1"/>
</dbReference>
<feature type="region of interest" description="Disordered" evidence="1">
    <location>
        <begin position="1"/>
        <end position="23"/>
    </location>
</feature>
<dbReference type="VEuPathDB" id="VectorBase:ASTEI20_045160"/>
<dbReference type="STRING" id="30069.A0A182Y0X6"/>
<organism evidence="3 4">
    <name type="scientific">Anopheles stephensi</name>
    <name type="common">Indo-Pakistan malaria mosquito</name>
    <dbReference type="NCBI Taxonomy" id="30069"/>
    <lineage>
        <taxon>Eukaryota</taxon>
        <taxon>Metazoa</taxon>
        <taxon>Ecdysozoa</taxon>
        <taxon>Arthropoda</taxon>
        <taxon>Hexapoda</taxon>
        <taxon>Insecta</taxon>
        <taxon>Pterygota</taxon>
        <taxon>Neoptera</taxon>
        <taxon>Endopterygota</taxon>
        <taxon>Diptera</taxon>
        <taxon>Nematocera</taxon>
        <taxon>Culicoidea</taxon>
        <taxon>Culicidae</taxon>
        <taxon>Anophelinae</taxon>
        <taxon>Anopheles</taxon>
    </lineage>
</organism>
<dbReference type="Proteomes" id="UP000076408">
    <property type="component" value="Unassembled WGS sequence"/>
</dbReference>
<dbReference type="OMA" id="MIPKTYT"/>
<evidence type="ECO:0000256" key="1">
    <source>
        <dbReference type="SAM" id="MobiDB-lite"/>
    </source>
</evidence>
<dbReference type="InterPro" id="IPR034203">
    <property type="entry name" value="RBM45_RRM1"/>
</dbReference>
<feature type="region of interest" description="Disordered" evidence="1">
    <location>
        <begin position="244"/>
        <end position="269"/>
    </location>
</feature>
<feature type="compositionally biased region" description="Gly residues" evidence="1">
    <location>
        <begin position="250"/>
        <end position="269"/>
    </location>
</feature>
<dbReference type="InterPro" id="IPR000504">
    <property type="entry name" value="RRM_dom"/>
</dbReference>
<dbReference type="CDD" id="cd12366">
    <property type="entry name" value="RRM1_RBM45"/>
    <property type="match status" value="1"/>
</dbReference>
<dbReference type="GO" id="GO:0003723">
    <property type="term" value="F:RNA binding"/>
    <property type="evidence" value="ECO:0007669"/>
    <property type="project" value="UniProtKB-UniRule"/>
</dbReference>
<dbReference type="PROSITE" id="PS50102">
    <property type="entry name" value="RRM"/>
    <property type="match status" value="3"/>
</dbReference>
<dbReference type="InterPro" id="IPR012677">
    <property type="entry name" value="Nucleotide-bd_a/b_plait_sf"/>
</dbReference>
<protein>
    <recommendedName>
        <fullName evidence="2">RRM domain-containing protein</fullName>
    </recommendedName>
</protein>
<dbReference type="EnsemblMetazoa" id="ASTEI02112-RA">
    <property type="protein sequence ID" value="ASTEI02112-PA"/>
    <property type="gene ID" value="ASTEI02112"/>
</dbReference>
<accession>A0A182Y0X6</accession>
<dbReference type="FunFam" id="3.30.70.330:FF:001703">
    <property type="match status" value="1"/>
</dbReference>
<dbReference type="InterPro" id="IPR035979">
    <property type="entry name" value="RBD_domain_sf"/>
</dbReference>
<feature type="domain" description="RRM" evidence="2">
    <location>
        <begin position="27"/>
        <end position="106"/>
    </location>
</feature>
<sequence>MAERRSGGSSRNNFTEEKSSADTPPMSRLFIICSKSVTEENLREQFDKFGDIEEIWIVKDRATGEGKGVAYIKYAKTSDAARALEEMNGKCVGDNTRPIKVLVAANRQQGSRKQTENEEEKYLRLFVIIPKDMTEDALREEFGKYGTVDLVTIIRDKVTKEGKGFAYVKFGRFLHAAQAFEGCDPKYKAVFAEPKPPRNASVSSNENFGGFVGGVAVEVQEVVVVVVGGAGVFGGAVNSGNGFTDDRRVGPGGVGGGGGGGGSGGGGGGGGGGGAGAMMGFAAMGGNDRRSGAGGAVDRRGGGNDFGAFSGYGANSAMVQNANETMLTVLCSPVLNQDQLWRLFDIIPGLDYCQINNDFNNRNVTATVVYNNSQSAMYARDKIHGLEYPPGERLIIRLGHETVGTMGGGGVGVGVGGGGGVGVGGGLVEPFNGSGMGGGNRGGGMKVDPTLAARAGAPLTTPVSSCSLAVDREAAFCSVPLPPPQPMASANAEVAQRCFIVCIPKALPTSVLKQTFCRFGDLIDVYLLPNKNCGYAKYASEESAKKAIKLLHGVDILNVRLKVLEAEEPSNDRRKRMRHDERMENE</sequence>
<evidence type="ECO:0000313" key="3">
    <source>
        <dbReference type="EnsemblMetazoa" id="ASTEI02112-PA"/>
    </source>
</evidence>
<keyword evidence="4" id="KW-1185">Reference proteome</keyword>
<evidence type="ECO:0000313" key="4">
    <source>
        <dbReference type="Proteomes" id="UP000076408"/>
    </source>
</evidence>
<dbReference type="VEuPathDB" id="VectorBase:ASTE010289"/>
<proteinExistence type="predicted"/>
<evidence type="ECO:0000259" key="2">
    <source>
        <dbReference type="PROSITE" id="PS50102"/>
    </source>
</evidence>
<dbReference type="SMART" id="SM00360">
    <property type="entry name" value="RRM"/>
    <property type="match status" value="4"/>
</dbReference>
<dbReference type="Gene3D" id="3.30.70.330">
    <property type="match status" value="3"/>
</dbReference>
<name>A0A182Y0X6_ANOST</name>
<dbReference type="VEuPathDB" id="VectorBase:ASTEI02112"/>
<dbReference type="SUPFAM" id="SSF54928">
    <property type="entry name" value="RNA-binding domain, RBD"/>
    <property type="match status" value="4"/>
</dbReference>
<reference evidence="3" key="2">
    <citation type="submission" date="2020-05" db="UniProtKB">
        <authorList>
            <consortium name="EnsemblMetazoa"/>
        </authorList>
    </citation>
    <scope>IDENTIFICATION</scope>
    <source>
        <strain evidence="3">Indian</strain>
    </source>
</reference>
<dbReference type="FunFam" id="3.30.70.330:FF:000600">
    <property type="entry name" value="Uncharacterized protein, isoform A"/>
    <property type="match status" value="1"/>
</dbReference>
<dbReference type="PANTHER" id="PTHR48029:SF1">
    <property type="entry name" value="NUCLEOLAR PROTEIN 8"/>
    <property type="match status" value="1"/>
</dbReference>
<dbReference type="AlphaFoldDB" id="A0A182Y0X6"/>
<feature type="domain" description="RRM" evidence="2">
    <location>
        <begin position="496"/>
        <end position="568"/>
    </location>
</feature>
<feature type="domain" description="RRM" evidence="2">
    <location>
        <begin position="129"/>
        <end position="207"/>
    </location>
</feature>
<reference evidence="4" key="1">
    <citation type="journal article" date="2014" name="Genome Biol.">
        <title>Genome analysis of a major urban malaria vector mosquito, Anopheles stephensi.</title>
        <authorList>
            <person name="Jiang X."/>
            <person name="Peery A."/>
            <person name="Hall A.B."/>
            <person name="Sharma A."/>
            <person name="Chen X.G."/>
            <person name="Waterhouse R.M."/>
            <person name="Komissarov A."/>
            <person name="Riehle M.M."/>
            <person name="Shouche Y."/>
            <person name="Sharakhova M.V."/>
            <person name="Lawson D."/>
            <person name="Pakpour N."/>
            <person name="Arensburger P."/>
            <person name="Davidson V.L."/>
            <person name="Eiglmeier K."/>
            <person name="Emrich S."/>
            <person name="George P."/>
            <person name="Kennedy R.C."/>
            <person name="Mane S.P."/>
            <person name="Maslen G."/>
            <person name="Oringanje C."/>
            <person name="Qi Y."/>
            <person name="Settlage R."/>
            <person name="Tojo M."/>
            <person name="Tubio J.M."/>
            <person name="Unger M.F."/>
            <person name="Wang B."/>
            <person name="Vernick K.D."/>
            <person name="Ribeiro J.M."/>
            <person name="James A.A."/>
            <person name="Michel K."/>
            <person name="Riehle M.A."/>
            <person name="Luckhart S."/>
            <person name="Sharakhov I.V."/>
            <person name="Tu Z."/>
        </authorList>
    </citation>
    <scope>NUCLEOTIDE SEQUENCE [LARGE SCALE GENOMIC DNA]</scope>
    <source>
        <strain evidence="4">Indian</strain>
    </source>
</reference>